<sequence>MLQTRIVPWVNYEEFETVYKWLFSDRKTQLDQVKLGIDRVQTWNNRGEIPSSVDMTAVFIEIIIRDEQLGQHMSHKELRLMYAMAIIRFVNGLVDREQKGKFAKSINTLARMMGLPSWFVDLRHASTHERLPSLTVLRDGALQAVGWLHDNYWIHNIKSTEQKQAMQQNPEIKLKLNQYKECRKTYIKEKYTGKKVDPDAYVACIQGLVEIIDDDVIREDIIPLLLGVGGLVPTGKKKRASAEDMTISKGLIELWAPLLQGLDVGFPNFSEEFITAMISKLDTNYDFEINEILLNPYAAFATKNTEDPTKAPSYLLTITCWLRHFVQEFEGSSKNRTLTHISMDDILEGCLRNPNYYTRSVLQSIASVDPELGKSIKPFIRYIDQMIMKYIGEKSKTQHIPLHKQEDQALEDELKALESQLVNIKTKPNHVKRKQPKSQVNQDEEEDKMDIDDGNVADSAWKLYEDWTSCPIGTLPNGKTHQFKSHLYSMGHKAKNKQGAPEPLEKPKFEGLSKRAKARLNKTKAAAAEKKGNNKRQNTEEPKKANKKAKKTAVQEEPEEDLWDNLEVASDDENSDDLDDEFDVNDLDDQIVDAEDVEEEEEDDEEETQEVFPQAEGGFLGSDSEEEQEDADEMDLDQAEEDSEDDDEYDSDEIAEGEGLDERKSRKIEARAAREAAEAEAELLEQANQDSELEEDERYTLPEGDEDELVADVTVVSQRIKEIVAVLNDFRKLRHPDSDRQDYVDRLIKDISSYYGYSEFLAEKLFNLFPVSEAIEFFEANEVPRPVTIRTNTLKTRRRDLAQALINRGVNLEPIGKWSKVGLQVFDSSVPIGATPEYLAGHYMLQAASSFLPVMALAPQPNERVLDMASAPGGKTTYIAALQKNTGMVFANDATKDRLKSLIANIHRMGVKNAVVCNYDGREFPKVVGGFDRVLLDAPCSGTGVISKDASVKLNKTEKDFIDIPFLQKQLILSAIDSVDAKSKTGGYIVYSTCSVTVEENEAVVNYALLKRPNVKLVPTTLDFGREGFVSYRGKTFHPSVKLTRRFYPHVHNMDGFYVAKFKKMDNKYDNHKDEELTNNNNDDEQTTKTEEAPTFDEEEDAKYIEESKLTQRKRKGLKK</sequence>
<dbReference type="GO" id="GO:0005730">
    <property type="term" value="C:nucleolus"/>
    <property type="evidence" value="ECO:0007669"/>
    <property type="project" value="UniProtKB-SubCell"/>
</dbReference>
<dbReference type="NCBIfam" id="TIGR00446">
    <property type="entry name" value="nop2p"/>
    <property type="match status" value="1"/>
</dbReference>
<dbReference type="Proteomes" id="UP000053815">
    <property type="component" value="Unassembled WGS sequence"/>
</dbReference>
<evidence type="ECO:0000313" key="14">
    <source>
        <dbReference type="Proteomes" id="UP000053815"/>
    </source>
</evidence>
<dbReference type="InterPro" id="IPR023267">
    <property type="entry name" value="RCMT"/>
</dbReference>
<evidence type="ECO:0000256" key="9">
    <source>
        <dbReference type="ARBA" id="ARBA00082314"/>
    </source>
</evidence>
<name>A0A0C9M5A8_9FUNG</name>
<feature type="compositionally biased region" description="Basic and acidic residues" evidence="11">
    <location>
        <begin position="503"/>
        <end position="513"/>
    </location>
</feature>
<dbReference type="GO" id="GO:0070475">
    <property type="term" value="P:rRNA base methylation"/>
    <property type="evidence" value="ECO:0007669"/>
    <property type="project" value="TreeGrafter"/>
</dbReference>
<evidence type="ECO:0000256" key="5">
    <source>
        <dbReference type="ARBA" id="ARBA00022679"/>
    </source>
</evidence>
<evidence type="ECO:0000256" key="2">
    <source>
        <dbReference type="ARBA" id="ARBA00007494"/>
    </source>
</evidence>
<feature type="region of interest" description="Disordered" evidence="11">
    <location>
        <begin position="426"/>
        <end position="452"/>
    </location>
</feature>
<dbReference type="EMBL" id="DF836360">
    <property type="protein sequence ID" value="GAN04706.1"/>
    <property type="molecule type" value="Genomic_DNA"/>
</dbReference>
<dbReference type="Gene3D" id="3.40.50.150">
    <property type="entry name" value="Vaccinia Virus protein VP39"/>
    <property type="match status" value="1"/>
</dbReference>
<accession>A0A0C9M5A8</accession>
<organism evidence="13">
    <name type="scientific">Mucor ambiguus</name>
    <dbReference type="NCBI Taxonomy" id="91626"/>
    <lineage>
        <taxon>Eukaryota</taxon>
        <taxon>Fungi</taxon>
        <taxon>Fungi incertae sedis</taxon>
        <taxon>Mucoromycota</taxon>
        <taxon>Mucoromycotina</taxon>
        <taxon>Mucoromycetes</taxon>
        <taxon>Mucorales</taxon>
        <taxon>Mucorineae</taxon>
        <taxon>Mucoraceae</taxon>
        <taxon>Mucor</taxon>
    </lineage>
</organism>
<dbReference type="PRINTS" id="PR02012">
    <property type="entry name" value="RCMTNOP2"/>
</dbReference>
<evidence type="ECO:0000256" key="10">
    <source>
        <dbReference type="PROSITE-ProRule" id="PRU01023"/>
    </source>
</evidence>
<feature type="compositionally biased region" description="Acidic residues" evidence="11">
    <location>
        <begin position="691"/>
        <end position="706"/>
    </location>
</feature>
<keyword evidence="4 10" id="KW-0489">Methyltransferase</keyword>
<keyword evidence="5 10" id="KW-0808">Transferase</keyword>
<evidence type="ECO:0000313" key="13">
    <source>
        <dbReference type="EMBL" id="GAN04706.1"/>
    </source>
</evidence>
<dbReference type="InterPro" id="IPR023273">
    <property type="entry name" value="RCMT_NOP2"/>
</dbReference>
<feature type="compositionally biased region" description="Basic and acidic residues" evidence="11">
    <location>
        <begin position="660"/>
        <end position="677"/>
    </location>
</feature>
<dbReference type="PANTHER" id="PTHR22807">
    <property type="entry name" value="NOP2 YEAST -RELATED NOL1/NOP2/FMU SUN DOMAIN-CONTAINING"/>
    <property type="match status" value="1"/>
</dbReference>
<evidence type="ECO:0000256" key="4">
    <source>
        <dbReference type="ARBA" id="ARBA00022603"/>
    </source>
</evidence>
<evidence type="ECO:0000256" key="11">
    <source>
        <dbReference type="SAM" id="MobiDB-lite"/>
    </source>
</evidence>
<dbReference type="InterPro" id="IPR011023">
    <property type="entry name" value="Nop2p"/>
</dbReference>
<dbReference type="InterPro" id="IPR007174">
    <property type="entry name" value="Las1"/>
</dbReference>
<feature type="binding site" evidence="10">
    <location>
        <position position="920"/>
    </location>
    <ligand>
        <name>S-adenosyl-L-methionine</name>
        <dbReference type="ChEBI" id="CHEBI:59789"/>
    </ligand>
</feature>
<protein>
    <recommendedName>
        <fullName evidence="9">Nucleolar protein 2</fullName>
    </recommendedName>
</protein>
<dbReference type="PRINTS" id="PR02008">
    <property type="entry name" value="RCMTFAMILY"/>
</dbReference>
<dbReference type="GO" id="GO:0004519">
    <property type="term" value="F:endonuclease activity"/>
    <property type="evidence" value="ECO:0007669"/>
    <property type="project" value="InterPro"/>
</dbReference>
<dbReference type="GO" id="GO:0000470">
    <property type="term" value="P:maturation of LSU-rRNA"/>
    <property type="evidence" value="ECO:0007669"/>
    <property type="project" value="TreeGrafter"/>
</dbReference>
<feature type="compositionally biased region" description="Basic and acidic residues" evidence="11">
    <location>
        <begin position="527"/>
        <end position="544"/>
    </location>
</feature>
<evidence type="ECO:0000256" key="8">
    <source>
        <dbReference type="ARBA" id="ARBA00023242"/>
    </source>
</evidence>
<dbReference type="Gene3D" id="3.30.70.1170">
    <property type="entry name" value="Sun protein, domain 3"/>
    <property type="match status" value="1"/>
</dbReference>
<dbReference type="InterPro" id="IPR054728">
    <property type="entry name" value="RsmB-like_ferredoxin"/>
</dbReference>
<feature type="compositionally biased region" description="Acidic residues" evidence="11">
    <location>
        <begin position="556"/>
        <end position="609"/>
    </location>
</feature>
<feature type="region of interest" description="Disordered" evidence="11">
    <location>
        <begin position="1071"/>
        <end position="1120"/>
    </location>
</feature>
<dbReference type="InterPro" id="IPR018314">
    <property type="entry name" value="RsmB/NOL1/NOP2-like_CS"/>
</dbReference>
<feature type="region of interest" description="Disordered" evidence="11">
    <location>
        <begin position="491"/>
        <end position="706"/>
    </location>
</feature>
<dbReference type="InterPro" id="IPR029063">
    <property type="entry name" value="SAM-dependent_MTases_sf"/>
</dbReference>
<evidence type="ECO:0000256" key="3">
    <source>
        <dbReference type="ARBA" id="ARBA00022517"/>
    </source>
</evidence>
<dbReference type="GO" id="GO:0090730">
    <property type="term" value="C:Las1 complex"/>
    <property type="evidence" value="ECO:0007669"/>
    <property type="project" value="InterPro"/>
</dbReference>
<keyword evidence="7 10" id="KW-0694">RNA-binding</keyword>
<feature type="active site" description="Nucleophile" evidence="10">
    <location>
        <position position="994"/>
    </location>
</feature>
<reference evidence="13" key="1">
    <citation type="submission" date="2014-09" db="EMBL/GenBank/DDBJ databases">
        <title>Draft genome sequence of an oleaginous Mucoromycotina fungus Mucor ambiguus NBRC6742.</title>
        <authorList>
            <person name="Takeda I."/>
            <person name="Yamane N."/>
            <person name="Morita T."/>
            <person name="Tamano K."/>
            <person name="Machida M."/>
            <person name="Baker S."/>
            <person name="Koike H."/>
        </authorList>
    </citation>
    <scope>NUCLEOTIDE SEQUENCE</scope>
    <source>
        <strain evidence="13">NBRC 6742</strain>
    </source>
</reference>
<feature type="binding site" evidence="10">
    <location>
        <position position="893"/>
    </location>
    <ligand>
        <name>S-adenosyl-L-methionine</name>
        <dbReference type="ChEBI" id="CHEBI:59789"/>
    </ligand>
</feature>
<dbReference type="FunFam" id="3.30.70.1170:FF:000001">
    <property type="entry name" value="Ribosomal RNA methyltransferase Nop2"/>
    <property type="match status" value="1"/>
</dbReference>
<dbReference type="AlphaFoldDB" id="A0A0C9M5A8"/>
<feature type="compositionally biased region" description="Acidic residues" evidence="11">
    <location>
        <begin position="442"/>
        <end position="452"/>
    </location>
</feature>
<dbReference type="Pfam" id="PF04031">
    <property type="entry name" value="Las1"/>
    <property type="match status" value="1"/>
</dbReference>
<feature type="compositionally biased region" description="Basic residues" evidence="11">
    <location>
        <begin position="427"/>
        <end position="436"/>
    </location>
</feature>
<keyword evidence="14" id="KW-1185">Reference proteome</keyword>
<evidence type="ECO:0000256" key="1">
    <source>
        <dbReference type="ARBA" id="ARBA00004604"/>
    </source>
</evidence>
<dbReference type="Pfam" id="PF01189">
    <property type="entry name" value="Methyltr_RsmB-F"/>
    <property type="match status" value="1"/>
</dbReference>
<dbReference type="PANTHER" id="PTHR22807:SF30">
    <property type="entry name" value="28S RRNA (CYTOSINE(4447)-C(5))-METHYLTRANSFERASE-RELATED"/>
    <property type="match status" value="1"/>
</dbReference>
<gene>
    <name evidence="13" type="ORF">MAM1_0071c04170</name>
</gene>
<feature type="binding site" evidence="10">
    <location>
        <position position="937"/>
    </location>
    <ligand>
        <name>S-adenosyl-L-methionine</name>
        <dbReference type="ChEBI" id="CHEBI:59789"/>
    </ligand>
</feature>
<dbReference type="Pfam" id="PF22458">
    <property type="entry name" value="RsmF-B_ferredox"/>
    <property type="match status" value="1"/>
</dbReference>
<dbReference type="InterPro" id="IPR001678">
    <property type="entry name" value="MeTrfase_RsmB-F_NOP2_dom"/>
</dbReference>
<dbReference type="STRING" id="91626.A0A0C9M5A8"/>
<dbReference type="SUPFAM" id="SSF53335">
    <property type="entry name" value="S-adenosyl-L-methionine-dependent methyltransferases"/>
    <property type="match status" value="1"/>
</dbReference>
<dbReference type="InterPro" id="IPR049560">
    <property type="entry name" value="MeTrfase_RsmB-F_NOP2_cat"/>
</dbReference>
<feature type="compositionally biased region" description="Acidic residues" evidence="11">
    <location>
        <begin position="623"/>
        <end position="659"/>
    </location>
</feature>
<dbReference type="GO" id="GO:0009383">
    <property type="term" value="F:rRNA (cytosine-C5-)-methyltransferase activity"/>
    <property type="evidence" value="ECO:0007669"/>
    <property type="project" value="TreeGrafter"/>
</dbReference>
<evidence type="ECO:0000256" key="7">
    <source>
        <dbReference type="ARBA" id="ARBA00022884"/>
    </source>
</evidence>
<comment type="subcellular location">
    <subcellularLocation>
        <location evidence="1">Nucleus</location>
        <location evidence="1">Nucleolus</location>
    </subcellularLocation>
</comment>
<dbReference type="GO" id="GO:0003723">
    <property type="term" value="F:RNA binding"/>
    <property type="evidence" value="ECO:0007669"/>
    <property type="project" value="UniProtKB-UniRule"/>
</dbReference>
<evidence type="ECO:0000256" key="6">
    <source>
        <dbReference type="ARBA" id="ARBA00022691"/>
    </source>
</evidence>
<evidence type="ECO:0000259" key="12">
    <source>
        <dbReference type="PROSITE" id="PS51686"/>
    </source>
</evidence>
<keyword evidence="8" id="KW-0539">Nucleus</keyword>
<dbReference type="OrthoDB" id="10263222at2759"/>
<comment type="similarity">
    <text evidence="2 10">Belongs to the class I-like SAM-binding methyltransferase superfamily. RsmB/NOP family.</text>
</comment>
<feature type="compositionally biased region" description="Basic residues" evidence="11">
    <location>
        <begin position="1111"/>
        <end position="1120"/>
    </location>
</feature>
<feature type="domain" description="SAM-dependent MTase RsmB/NOP-type" evidence="12">
    <location>
        <begin position="777"/>
        <end position="1065"/>
    </location>
</feature>
<dbReference type="PROSITE" id="PS51686">
    <property type="entry name" value="SAM_MT_RSMB_NOP"/>
    <property type="match status" value="1"/>
</dbReference>
<proteinExistence type="inferred from homology"/>
<feature type="binding site" evidence="10">
    <location>
        <begin position="869"/>
        <end position="875"/>
    </location>
    <ligand>
        <name>S-adenosyl-L-methionine</name>
        <dbReference type="ChEBI" id="CHEBI:59789"/>
    </ligand>
</feature>
<keyword evidence="6 10" id="KW-0949">S-adenosyl-L-methionine</keyword>
<dbReference type="PROSITE" id="PS01153">
    <property type="entry name" value="NOL1_NOP2_SUN"/>
    <property type="match status" value="1"/>
</dbReference>
<keyword evidence="3" id="KW-0690">Ribosome biogenesis</keyword>